<name>A0ABS6ESC9_9FIRM</name>
<gene>
    <name evidence="1" type="ORF">KQI75_03720</name>
</gene>
<dbReference type="RefSeq" id="WP_216469401.1">
    <property type="nucleotide sequence ID" value="NZ_JAHLQI010000002.1"/>
</dbReference>
<organism evidence="1 2">
    <name type="scientific">Butyricicoccus intestinisimiae</name>
    <dbReference type="NCBI Taxonomy" id="2841509"/>
    <lineage>
        <taxon>Bacteria</taxon>
        <taxon>Bacillati</taxon>
        <taxon>Bacillota</taxon>
        <taxon>Clostridia</taxon>
        <taxon>Eubacteriales</taxon>
        <taxon>Butyricicoccaceae</taxon>
        <taxon>Butyricicoccus</taxon>
    </lineage>
</organism>
<protein>
    <submittedName>
        <fullName evidence="1">DUF2971 domain-containing protein</fullName>
    </submittedName>
</protein>
<evidence type="ECO:0000313" key="1">
    <source>
        <dbReference type="EMBL" id="MBU5489745.1"/>
    </source>
</evidence>
<dbReference type="Pfam" id="PF11185">
    <property type="entry name" value="DUF2971"/>
    <property type="match status" value="1"/>
</dbReference>
<keyword evidence="2" id="KW-1185">Reference proteome</keyword>
<dbReference type="EMBL" id="JAHLQI010000002">
    <property type="protein sequence ID" value="MBU5489745.1"/>
    <property type="molecule type" value="Genomic_DNA"/>
</dbReference>
<evidence type="ECO:0000313" key="2">
    <source>
        <dbReference type="Proteomes" id="UP000783588"/>
    </source>
</evidence>
<proteinExistence type="predicted"/>
<dbReference type="InterPro" id="IPR021352">
    <property type="entry name" value="DUF2971"/>
</dbReference>
<dbReference type="Proteomes" id="UP000783588">
    <property type="component" value="Unassembled WGS sequence"/>
</dbReference>
<reference evidence="1 2" key="1">
    <citation type="submission" date="2021-06" db="EMBL/GenBank/DDBJ databases">
        <authorList>
            <person name="Sun Q."/>
            <person name="Li D."/>
        </authorList>
    </citation>
    <scope>NUCLEOTIDE SEQUENCE [LARGE SCALE GENOMIC DNA]</scope>
    <source>
        <strain evidence="1 2">MSJd-7</strain>
    </source>
</reference>
<accession>A0ABS6ESC9</accession>
<comment type="caution">
    <text evidence="1">The sequence shown here is derived from an EMBL/GenBank/DDBJ whole genome shotgun (WGS) entry which is preliminary data.</text>
</comment>
<sequence>MPNLLTASTLPDVVYHYCSVDTFFQIITNHTLRLSDIEKSNDFMEKKWAIRQCLEHIKNNLTNPAYPCSKQPELASALLAGMEQQFQRYNTMILAACFSSERDLLSQWRGYGDNGYGVCIGVSSGTAFERAFRRAQRYLGLKGSARDLPDGLLFHNVQYSTENIESICMRMFCIHMQWLPLRVSIEMAAAELVRMMYPVLPFFKSRAFSEEAEWRCVYYPPLPAPPYENDTFDEGAFDEQLVQQVTEQQLDLFRMLPINYRLREKNLVPYRDISFSSPCQSFIRSVTIGPKCPLDRETVKLFLERYRIPIDMKNIYLSDVSYR</sequence>